<reference evidence="3" key="1">
    <citation type="journal article" date="2023" name="Front. Mar. Sci.">
        <title>A new Merluccius polli reference genome to investigate the effects of global change in West African waters.</title>
        <authorList>
            <person name="Mateo J.L."/>
            <person name="Blanco-Fernandez C."/>
            <person name="Garcia-Vazquez E."/>
            <person name="Machado-Schiaffino G."/>
        </authorList>
    </citation>
    <scope>NUCLEOTIDE SEQUENCE</scope>
    <source>
        <strain evidence="3">C29</strain>
        <tissue evidence="3">Fin</tissue>
    </source>
</reference>
<proteinExistence type="predicted"/>
<name>A0AA47PBP7_MERPO</name>
<feature type="domain" description="C-type lectin" evidence="2">
    <location>
        <begin position="14"/>
        <end position="129"/>
    </location>
</feature>
<dbReference type="Pfam" id="PF00059">
    <property type="entry name" value="Lectin_C"/>
    <property type="match status" value="1"/>
</dbReference>
<dbReference type="InterPro" id="IPR016187">
    <property type="entry name" value="CTDL_fold"/>
</dbReference>
<feature type="signal peptide" evidence="1">
    <location>
        <begin position="1"/>
        <end position="16"/>
    </location>
</feature>
<dbReference type="InterPro" id="IPR003961">
    <property type="entry name" value="FN3_dom"/>
</dbReference>
<evidence type="ECO:0000313" key="3">
    <source>
        <dbReference type="EMBL" id="KAK0153577.1"/>
    </source>
</evidence>
<dbReference type="PANTHER" id="PTHR45784:SF3">
    <property type="entry name" value="C-TYPE LECTIN DOMAIN FAMILY 4 MEMBER K-LIKE-RELATED"/>
    <property type="match status" value="1"/>
</dbReference>
<dbReference type="InterPro" id="IPR001304">
    <property type="entry name" value="C-type_lectin-like"/>
</dbReference>
<dbReference type="CDD" id="cd00063">
    <property type="entry name" value="FN3"/>
    <property type="match status" value="1"/>
</dbReference>
<keyword evidence="4" id="KW-1185">Reference proteome</keyword>
<dbReference type="PROSITE" id="PS50041">
    <property type="entry name" value="C_TYPE_LECTIN_2"/>
    <property type="match status" value="1"/>
</dbReference>
<evidence type="ECO:0000256" key="1">
    <source>
        <dbReference type="SAM" id="SignalP"/>
    </source>
</evidence>
<dbReference type="InterPro" id="IPR016186">
    <property type="entry name" value="C-type_lectin-like/link_sf"/>
</dbReference>
<dbReference type="PANTHER" id="PTHR45784">
    <property type="entry name" value="C-TYPE LECTIN DOMAIN FAMILY 20 MEMBER A-RELATED"/>
    <property type="match status" value="1"/>
</dbReference>
<accession>A0AA47PBP7</accession>
<gene>
    <name evidence="3" type="ORF">N1851_004643</name>
</gene>
<dbReference type="Gene3D" id="3.10.100.10">
    <property type="entry name" value="Mannose-Binding Protein A, subunit A"/>
    <property type="match status" value="1"/>
</dbReference>
<comment type="caution">
    <text evidence="3">The sequence shown here is derived from an EMBL/GenBank/DDBJ whole genome shotgun (WGS) entry which is preliminary data.</text>
</comment>
<dbReference type="EMBL" id="JAOPHQ010000693">
    <property type="protein sequence ID" value="KAK0153577.1"/>
    <property type="molecule type" value="Genomic_DNA"/>
</dbReference>
<dbReference type="Proteomes" id="UP001174136">
    <property type="component" value="Unassembled WGS sequence"/>
</dbReference>
<organism evidence="3 4">
    <name type="scientific">Merluccius polli</name>
    <name type="common">Benguela hake</name>
    <name type="synonym">Merluccius cadenati</name>
    <dbReference type="NCBI Taxonomy" id="89951"/>
    <lineage>
        <taxon>Eukaryota</taxon>
        <taxon>Metazoa</taxon>
        <taxon>Chordata</taxon>
        <taxon>Craniata</taxon>
        <taxon>Vertebrata</taxon>
        <taxon>Euteleostomi</taxon>
        <taxon>Actinopterygii</taxon>
        <taxon>Neopterygii</taxon>
        <taxon>Teleostei</taxon>
        <taxon>Neoteleostei</taxon>
        <taxon>Acanthomorphata</taxon>
        <taxon>Zeiogadaria</taxon>
        <taxon>Gadariae</taxon>
        <taxon>Gadiformes</taxon>
        <taxon>Gadoidei</taxon>
        <taxon>Merlucciidae</taxon>
        <taxon>Merluccius</taxon>
    </lineage>
</organism>
<dbReference type="Gene3D" id="2.60.40.10">
    <property type="entry name" value="Immunoglobulins"/>
    <property type="match status" value="1"/>
</dbReference>
<protein>
    <recommendedName>
        <fullName evidence="2">C-type lectin domain-containing protein</fullName>
    </recommendedName>
</protein>
<evidence type="ECO:0000259" key="2">
    <source>
        <dbReference type="PROSITE" id="PS50041"/>
    </source>
</evidence>
<dbReference type="AlphaFoldDB" id="A0AA47PBP7"/>
<dbReference type="SUPFAM" id="SSF49265">
    <property type="entry name" value="Fibronectin type III"/>
    <property type="match status" value="1"/>
</dbReference>
<dbReference type="InterPro" id="IPR036116">
    <property type="entry name" value="FN3_sf"/>
</dbReference>
<evidence type="ECO:0000313" key="4">
    <source>
        <dbReference type="Proteomes" id="UP001174136"/>
    </source>
</evidence>
<feature type="chain" id="PRO_5041203519" description="C-type lectin domain-containing protein" evidence="1">
    <location>
        <begin position="17"/>
        <end position="269"/>
    </location>
</feature>
<keyword evidence="1" id="KW-0732">Signal</keyword>
<dbReference type="SMART" id="SM00034">
    <property type="entry name" value="CLECT"/>
    <property type="match status" value="1"/>
</dbReference>
<dbReference type="InterPro" id="IPR013783">
    <property type="entry name" value="Ig-like_fold"/>
</dbReference>
<dbReference type="SUPFAM" id="SSF56436">
    <property type="entry name" value="C-type lectin-like"/>
    <property type="match status" value="1"/>
</dbReference>
<sequence length="269" mass="30388">MMKSFIVVLFWWTVSASHFHLNKPGCTWEQAREFCEKHYVDLAVLSTEEQYHRLQDDIPAQAGLVWLGLKRDNQQSDWKWVSNEELSYRYLRWYRKPDGFICGSLIAVVTEDRRLLGRNCEEPLSSVCQGPVGPQKASLESVGCDHVTVTWNVSASMRSVDHAYSVTMCGTTCDTFPVYYNHTDINHTSITINLPNLTSSSSYVMNITATVTRPDAATGKSTTLQSSTLTMPITTGRHYRRITYTTGVVCSLCMRVITCVFISPYSPPT</sequence>